<accession>A0ABP3JLT4</accession>
<evidence type="ECO:0000313" key="2">
    <source>
        <dbReference type="Proteomes" id="UP001500740"/>
    </source>
</evidence>
<dbReference type="EMBL" id="BAAACZ010000008">
    <property type="protein sequence ID" value="GAA0455576.1"/>
    <property type="molecule type" value="Genomic_DNA"/>
</dbReference>
<comment type="caution">
    <text evidence="1">The sequence shown here is derived from an EMBL/GenBank/DDBJ whole genome shotgun (WGS) entry which is preliminary data.</text>
</comment>
<dbReference type="Proteomes" id="UP001500740">
    <property type="component" value="Unassembled WGS sequence"/>
</dbReference>
<proteinExistence type="predicted"/>
<protein>
    <submittedName>
        <fullName evidence="1">Uncharacterized protein</fullName>
    </submittedName>
</protein>
<sequence>MKMNWKSTDSNNEWLLLGMFSNPLHINQISNDLSLYSNELLLKFCKQKSHKLHYWRIIGAEYPDGDDFLTLFEQKDPYPFEYELTEEPNQDHIIACSSFSTEHNLITKVHGYGFSKNSKEYLSSIVLGVEHMYIMIHAGSILQIKVTEQEPGMLTDDLLFSSFN</sequence>
<name>A0ABP3JLT4_9BACI</name>
<gene>
    <name evidence="1" type="ORF">GCM10008935_08050</name>
</gene>
<dbReference type="RefSeq" id="WP_343781964.1">
    <property type="nucleotide sequence ID" value="NZ_BAAACZ010000008.1"/>
</dbReference>
<reference evidence="2" key="1">
    <citation type="journal article" date="2019" name="Int. J. Syst. Evol. Microbiol.">
        <title>The Global Catalogue of Microorganisms (GCM) 10K type strain sequencing project: providing services to taxonomists for standard genome sequencing and annotation.</title>
        <authorList>
            <consortium name="The Broad Institute Genomics Platform"/>
            <consortium name="The Broad Institute Genome Sequencing Center for Infectious Disease"/>
            <person name="Wu L."/>
            <person name="Ma J."/>
        </authorList>
    </citation>
    <scope>NUCLEOTIDE SEQUENCE [LARGE SCALE GENOMIC DNA]</scope>
    <source>
        <strain evidence="2">JCM 14193</strain>
    </source>
</reference>
<organism evidence="1 2">
    <name type="scientific">Alkalibacillus silvisoli</name>
    <dbReference type="NCBI Taxonomy" id="392823"/>
    <lineage>
        <taxon>Bacteria</taxon>
        <taxon>Bacillati</taxon>
        <taxon>Bacillota</taxon>
        <taxon>Bacilli</taxon>
        <taxon>Bacillales</taxon>
        <taxon>Bacillaceae</taxon>
        <taxon>Alkalibacillus</taxon>
    </lineage>
</organism>
<keyword evidence="2" id="KW-1185">Reference proteome</keyword>
<evidence type="ECO:0000313" key="1">
    <source>
        <dbReference type="EMBL" id="GAA0455576.1"/>
    </source>
</evidence>